<sequence>MTKNDDWHPKTVSLCRHCAKDPELKALVESDLRDGVCGVCGSSASRVYNPERFAEARNLIRALTRFHFSEPDYNPDEGGTSIHNILLEDPNPIVETAKPGPHAKAFIHRITWEDGMYPDPDMGIRLYAGEEPNLEQLLNFSIPETVSSFRRLGERLKQENFHAVENAMEKLVARIEADIEFEVTEDSLWYRGRIGVARDRLGMPHGEVVRVATPYKGTAIGARLPPDATAGRTNREGVSVLYLASEVETALAEIRPHPGHLISMGGFRAGKNLRVARFDLPIRSFSSSDDRLDLFTIIYHIDWLLRFPIIPEERHRYAVTQLLSDILIRRGFEGIAYRSSVGTGINLCVFDPSRFAFDESASAVKQVEQLHYTFSDVDMHD</sequence>
<evidence type="ECO:0000313" key="2">
    <source>
        <dbReference type="EMBL" id="MFD0849430.1"/>
    </source>
</evidence>
<comment type="caution">
    <text evidence="2">The sequence shown here is derived from an EMBL/GenBank/DDBJ whole genome shotgun (WGS) entry which is preliminary data.</text>
</comment>
<protein>
    <submittedName>
        <fullName evidence="2">RES family NAD+ phosphorylase</fullName>
    </submittedName>
</protein>
<dbReference type="SMART" id="SM00953">
    <property type="entry name" value="RES"/>
    <property type="match status" value="1"/>
</dbReference>
<accession>A0ABW3C4L9</accession>
<dbReference type="RefSeq" id="WP_381491973.1">
    <property type="nucleotide sequence ID" value="NZ_JBHTIK010000008.1"/>
</dbReference>
<gene>
    <name evidence="2" type="ORF">ACFQ00_13930</name>
</gene>
<feature type="domain" description="RES" evidence="1">
    <location>
        <begin position="219"/>
        <end position="361"/>
    </location>
</feature>
<evidence type="ECO:0000313" key="3">
    <source>
        <dbReference type="Proteomes" id="UP001597124"/>
    </source>
</evidence>
<organism evidence="2 3">
    <name type="scientific">Sphingosinicella xenopeptidilytica</name>
    <dbReference type="NCBI Taxonomy" id="364098"/>
    <lineage>
        <taxon>Bacteria</taxon>
        <taxon>Pseudomonadati</taxon>
        <taxon>Pseudomonadota</taxon>
        <taxon>Alphaproteobacteria</taxon>
        <taxon>Sphingomonadales</taxon>
        <taxon>Sphingosinicellaceae</taxon>
        <taxon>Sphingosinicella</taxon>
    </lineage>
</organism>
<dbReference type="EMBL" id="JBHTIK010000008">
    <property type="protein sequence ID" value="MFD0849430.1"/>
    <property type="molecule type" value="Genomic_DNA"/>
</dbReference>
<proteinExistence type="predicted"/>
<name>A0ABW3C4L9_SPHXN</name>
<keyword evidence="3" id="KW-1185">Reference proteome</keyword>
<reference evidence="3" key="1">
    <citation type="journal article" date="2019" name="Int. J. Syst. Evol. Microbiol.">
        <title>The Global Catalogue of Microorganisms (GCM) 10K type strain sequencing project: providing services to taxonomists for standard genome sequencing and annotation.</title>
        <authorList>
            <consortium name="The Broad Institute Genomics Platform"/>
            <consortium name="The Broad Institute Genome Sequencing Center for Infectious Disease"/>
            <person name="Wu L."/>
            <person name="Ma J."/>
        </authorList>
    </citation>
    <scope>NUCLEOTIDE SEQUENCE [LARGE SCALE GENOMIC DNA]</scope>
    <source>
        <strain evidence="3">CCUG 52537</strain>
    </source>
</reference>
<dbReference type="InterPro" id="IPR014914">
    <property type="entry name" value="RES_dom"/>
</dbReference>
<dbReference type="Pfam" id="PF08808">
    <property type="entry name" value="RES"/>
    <property type="match status" value="1"/>
</dbReference>
<dbReference type="Proteomes" id="UP001597124">
    <property type="component" value="Unassembled WGS sequence"/>
</dbReference>
<evidence type="ECO:0000259" key="1">
    <source>
        <dbReference type="SMART" id="SM00953"/>
    </source>
</evidence>